<dbReference type="KEGG" id="mod:AS202_09155"/>
<organism evidence="2 3">
    <name type="scientific">Myroides odoratimimus</name>
    <dbReference type="NCBI Taxonomy" id="76832"/>
    <lineage>
        <taxon>Bacteria</taxon>
        <taxon>Pseudomonadati</taxon>
        <taxon>Bacteroidota</taxon>
        <taxon>Flavobacteriia</taxon>
        <taxon>Flavobacteriales</taxon>
        <taxon>Flavobacteriaceae</taxon>
        <taxon>Myroides</taxon>
    </lineage>
</organism>
<name>A0AAI8C5G0_9FLAO</name>
<keyword evidence="1" id="KW-0732">Signal</keyword>
<dbReference type="PROSITE" id="PS51257">
    <property type="entry name" value="PROKAR_LIPOPROTEIN"/>
    <property type="match status" value="1"/>
</dbReference>
<feature type="signal peptide" evidence="1">
    <location>
        <begin position="1"/>
        <end position="19"/>
    </location>
</feature>
<dbReference type="Gene3D" id="3.40.1000.10">
    <property type="entry name" value="Mog1/PsbP, alpha/beta/alpha sandwich"/>
    <property type="match status" value="1"/>
</dbReference>
<feature type="chain" id="PRO_5042468450" description="Tfp pilus assembly protein, major pilin PilA" evidence="1">
    <location>
        <begin position="20"/>
        <end position="180"/>
    </location>
</feature>
<evidence type="ECO:0000313" key="3">
    <source>
        <dbReference type="Proteomes" id="UP000069030"/>
    </source>
</evidence>
<evidence type="ECO:0008006" key="4">
    <source>
        <dbReference type="Google" id="ProtNLM"/>
    </source>
</evidence>
<evidence type="ECO:0000256" key="1">
    <source>
        <dbReference type="SAM" id="SignalP"/>
    </source>
</evidence>
<evidence type="ECO:0000313" key="2">
    <source>
        <dbReference type="EMBL" id="ALU26306.1"/>
    </source>
</evidence>
<accession>A0AAI8C5G0</accession>
<dbReference type="RefSeq" id="WP_006257173.1">
    <property type="nucleotide sequence ID" value="NZ_CP013690.1"/>
</dbReference>
<reference evidence="2 3" key="1">
    <citation type="journal article" date="2016" name="J. Zhejiang Univ. Sci. B">
        <title>Antibiotic resistance mechanisms of Myroides sp.</title>
        <authorList>
            <person name="Hu S."/>
            <person name="Yuan S."/>
            <person name="Qu H."/>
            <person name="Jiang T."/>
            <person name="Zhou Y."/>
            <person name="Wang M."/>
            <person name="Ming D."/>
        </authorList>
    </citation>
    <scope>NUCLEOTIDE SEQUENCE [LARGE SCALE GENOMIC DNA]</scope>
    <source>
        <strain evidence="2 3">PR63039</strain>
    </source>
</reference>
<gene>
    <name evidence="2" type="ORF">AS202_09155</name>
</gene>
<protein>
    <recommendedName>
        <fullName evidence="4">Tfp pilus assembly protein, major pilin PilA</fullName>
    </recommendedName>
</protein>
<dbReference type="EMBL" id="CP013690">
    <property type="protein sequence ID" value="ALU26306.1"/>
    <property type="molecule type" value="Genomic_DNA"/>
</dbReference>
<dbReference type="Proteomes" id="UP000069030">
    <property type="component" value="Chromosome"/>
</dbReference>
<dbReference type="AlphaFoldDB" id="A0AAI8C5G0"/>
<proteinExistence type="predicted"/>
<sequence>MIRSIVIMMSLFTFFLISCSESTVPKEVNIGDLGTIEVPSELSLAKNLNKDAVLQMENKKDDFYVVIVEDNKVEFKEIVEEVYGNPAPNFKVYAELANSSIASSLNLKQDTELEQTSVNGLPAYLTSYDGDLNGTLVHYKLACIEGKDRYYQIVSWTTMVKKKKYESVMTSMLESFKEKK</sequence>